<proteinExistence type="predicted"/>
<dbReference type="GO" id="GO:0000209">
    <property type="term" value="P:protein polyubiquitination"/>
    <property type="evidence" value="ECO:0007669"/>
    <property type="project" value="TreeGrafter"/>
</dbReference>
<evidence type="ECO:0000256" key="1">
    <source>
        <dbReference type="ARBA" id="ARBA00022723"/>
    </source>
</evidence>
<keyword evidence="1" id="KW-0479">Metal-binding</keyword>
<dbReference type="GO" id="GO:0008270">
    <property type="term" value="F:zinc ion binding"/>
    <property type="evidence" value="ECO:0007669"/>
    <property type="project" value="UniProtKB-KW"/>
</dbReference>
<dbReference type="PROSITE" id="PS50089">
    <property type="entry name" value="ZF_RING_2"/>
    <property type="match status" value="1"/>
</dbReference>
<dbReference type="Gene3D" id="3.30.40.10">
    <property type="entry name" value="Zinc/RING finger domain, C3HC4 (zinc finger)"/>
    <property type="match status" value="1"/>
</dbReference>
<evidence type="ECO:0000256" key="2">
    <source>
        <dbReference type="ARBA" id="ARBA00022771"/>
    </source>
</evidence>
<dbReference type="EMBL" id="UYSG01000373">
    <property type="protein sequence ID" value="VDL19261.1"/>
    <property type="molecule type" value="Genomic_DNA"/>
</dbReference>
<protein>
    <submittedName>
        <fullName evidence="11">RING-type domain-containing protein</fullName>
    </submittedName>
</protein>
<dbReference type="GO" id="GO:0061630">
    <property type="term" value="F:ubiquitin protein ligase activity"/>
    <property type="evidence" value="ECO:0007669"/>
    <property type="project" value="TreeGrafter"/>
</dbReference>
<dbReference type="WBParaSite" id="HDID_0000179901-mRNA-1">
    <property type="protein sequence ID" value="HDID_0000179901-mRNA-1"/>
    <property type="gene ID" value="HDID_0000179901"/>
</dbReference>
<reference evidence="11" key="1">
    <citation type="submission" date="2017-02" db="UniProtKB">
        <authorList>
            <consortium name="WormBaseParasite"/>
        </authorList>
    </citation>
    <scope>IDENTIFICATION</scope>
</reference>
<dbReference type="STRING" id="6216.A0A0R3SBF4"/>
<feature type="region of interest" description="Disordered" evidence="5">
    <location>
        <begin position="16"/>
        <end position="36"/>
    </location>
</feature>
<reference evidence="7 9" key="2">
    <citation type="submission" date="2018-11" db="EMBL/GenBank/DDBJ databases">
        <authorList>
            <consortium name="Pathogen Informatics"/>
        </authorList>
    </citation>
    <scope>NUCLEOTIDE SEQUENCE [LARGE SCALE GENOMIC DNA]</scope>
</reference>
<evidence type="ECO:0000313" key="8">
    <source>
        <dbReference type="EMBL" id="VUZ41284.1"/>
    </source>
</evidence>
<feature type="region of interest" description="Disordered" evidence="5">
    <location>
        <begin position="153"/>
        <end position="209"/>
    </location>
</feature>
<evidence type="ECO:0000313" key="7">
    <source>
        <dbReference type="EMBL" id="VDL19261.1"/>
    </source>
</evidence>
<keyword evidence="2 4" id="KW-0863">Zinc-finger</keyword>
<feature type="region of interest" description="Disordered" evidence="5">
    <location>
        <begin position="227"/>
        <end position="252"/>
    </location>
</feature>
<dbReference type="OrthoDB" id="1630758at2759"/>
<dbReference type="SUPFAM" id="SSF57850">
    <property type="entry name" value="RING/U-box"/>
    <property type="match status" value="1"/>
</dbReference>
<evidence type="ECO:0000313" key="11">
    <source>
        <dbReference type="WBParaSite" id="HDID_0000179901-mRNA-1"/>
    </source>
</evidence>
<name>A0A0R3SBF4_HYMDI</name>
<accession>A0A0R3SBF4</accession>
<feature type="compositionally biased region" description="Low complexity" evidence="5">
    <location>
        <begin position="159"/>
        <end position="169"/>
    </location>
</feature>
<dbReference type="AlphaFoldDB" id="A0A0R3SBF4"/>
<gene>
    <name evidence="7" type="ORF">HDID_LOCUS1800</name>
    <name evidence="8" type="ORF">WMSIL1_LOCUS2271</name>
</gene>
<evidence type="ECO:0000313" key="10">
    <source>
        <dbReference type="Proteomes" id="UP000321570"/>
    </source>
</evidence>
<evidence type="ECO:0000256" key="4">
    <source>
        <dbReference type="PROSITE-ProRule" id="PRU00175"/>
    </source>
</evidence>
<sequence length="252" mass="28019">MARRRGAGRNLLTSRREAGNCQDHSSNSSTEQEERRFARPDKISPHLFCVICSEVFKNPYRAPCGHSYCYMCITKWMETAKICPVDRKCISLKQMHHDFILESIIGDYTVACPWRASGCSYVGPLCQLDSHKKVCVMNPDLLPEVLRAREKESIKQRNSGGSMPSTSSSFPPPVSISSHDLSESLDGLDDTINDDEEGHLPPAPPPSLVMRLFQNANESSRDLLCNFLGGSLSPGKRPTTPPRGRGKRGRNV</sequence>
<dbReference type="InterPro" id="IPR017907">
    <property type="entry name" value="Znf_RING_CS"/>
</dbReference>
<dbReference type="PANTHER" id="PTHR46016:SF1">
    <property type="entry name" value="RING-TYPE DOMAIN-CONTAINING PROTEIN"/>
    <property type="match status" value="1"/>
</dbReference>
<evidence type="ECO:0000313" key="9">
    <source>
        <dbReference type="Proteomes" id="UP000274504"/>
    </source>
</evidence>
<evidence type="ECO:0000259" key="6">
    <source>
        <dbReference type="PROSITE" id="PS50089"/>
    </source>
</evidence>
<feature type="domain" description="RING-type" evidence="6">
    <location>
        <begin position="49"/>
        <end position="87"/>
    </location>
</feature>
<dbReference type="Proteomes" id="UP000274504">
    <property type="component" value="Unassembled WGS sequence"/>
</dbReference>
<dbReference type="EMBL" id="CABIJS010000055">
    <property type="protein sequence ID" value="VUZ41284.1"/>
    <property type="molecule type" value="Genomic_DNA"/>
</dbReference>
<keyword evidence="3" id="KW-0862">Zinc</keyword>
<reference evidence="8 10" key="3">
    <citation type="submission" date="2019-07" db="EMBL/GenBank/DDBJ databases">
        <authorList>
            <person name="Jastrzebski P J."/>
            <person name="Paukszto L."/>
            <person name="Jastrzebski P J."/>
        </authorList>
    </citation>
    <scope>NUCLEOTIDE SEQUENCE [LARGE SCALE GENOMIC DNA]</scope>
    <source>
        <strain evidence="8 10">WMS-il1</strain>
    </source>
</reference>
<keyword evidence="10" id="KW-1185">Reference proteome</keyword>
<dbReference type="InterPro" id="IPR001841">
    <property type="entry name" value="Znf_RING"/>
</dbReference>
<dbReference type="Proteomes" id="UP000321570">
    <property type="component" value="Unassembled WGS sequence"/>
</dbReference>
<dbReference type="Pfam" id="PF13923">
    <property type="entry name" value="zf-C3HC4_2"/>
    <property type="match status" value="1"/>
</dbReference>
<dbReference type="SMART" id="SM00184">
    <property type="entry name" value="RING"/>
    <property type="match status" value="1"/>
</dbReference>
<evidence type="ECO:0000256" key="5">
    <source>
        <dbReference type="SAM" id="MobiDB-lite"/>
    </source>
</evidence>
<evidence type="ECO:0000256" key="3">
    <source>
        <dbReference type="ARBA" id="ARBA00022833"/>
    </source>
</evidence>
<dbReference type="GO" id="GO:0006511">
    <property type="term" value="P:ubiquitin-dependent protein catabolic process"/>
    <property type="evidence" value="ECO:0007669"/>
    <property type="project" value="TreeGrafter"/>
</dbReference>
<organism evidence="11">
    <name type="scientific">Hymenolepis diminuta</name>
    <name type="common">Rat tapeworm</name>
    <dbReference type="NCBI Taxonomy" id="6216"/>
    <lineage>
        <taxon>Eukaryota</taxon>
        <taxon>Metazoa</taxon>
        <taxon>Spiralia</taxon>
        <taxon>Lophotrochozoa</taxon>
        <taxon>Platyhelminthes</taxon>
        <taxon>Cestoda</taxon>
        <taxon>Eucestoda</taxon>
        <taxon>Cyclophyllidea</taxon>
        <taxon>Hymenolepididae</taxon>
        <taxon>Hymenolepis</taxon>
    </lineage>
</organism>
<dbReference type="InterPro" id="IPR013083">
    <property type="entry name" value="Znf_RING/FYVE/PHD"/>
</dbReference>
<feature type="compositionally biased region" description="Acidic residues" evidence="5">
    <location>
        <begin position="186"/>
        <end position="197"/>
    </location>
</feature>
<dbReference type="InterPro" id="IPR051438">
    <property type="entry name" value="RNF_E3_ubiq-protein_ligase"/>
</dbReference>
<dbReference type="PROSITE" id="PS00518">
    <property type="entry name" value="ZF_RING_1"/>
    <property type="match status" value="1"/>
</dbReference>
<dbReference type="PANTHER" id="PTHR46016">
    <property type="entry name" value="ZINC FINGER, RING/FYVE/PHD-TYPE"/>
    <property type="match status" value="1"/>
</dbReference>